<keyword evidence="8" id="KW-0547">Nucleotide-binding</keyword>
<dbReference type="GO" id="GO:0005524">
    <property type="term" value="F:ATP binding"/>
    <property type="evidence" value="ECO:0007669"/>
    <property type="project" value="UniProtKB-UniRule"/>
</dbReference>
<dbReference type="NCBIfam" id="NF001908">
    <property type="entry name" value="PRK00668.1"/>
    <property type="match status" value="1"/>
</dbReference>
<reference evidence="12 13" key="1">
    <citation type="submission" date="2017-02" db="EMBL/GenBank/DDBJ databases">
        <authorList>
            <person name="Peterson S.W."/>
        </authorList>
    </citation>
    <scope>NUCLEOTIDE SEQUENCE [LARGE SCALE GENOMIC DNA]</scope>
    <source>
        <strain evidence="12 13">ATCC BAA-908</strain>
    </source>
</reference>
<protein>
    <recommendedName>
        <fullName evidence="8">Nucleoside diphosphate kinase</fullName>
        <shortName evidence="8">NDK</shortName>
        <shortName evidence="8">NDP kinase</shortName>
        <ecNumber evidence="8">2.7.4.6</ecNumber>
    </recommendedName>
    <alternativeName>
        <fullName evidence="8">Nucleoside-2-P kinase</fullName>
    </alternativeName>
</protein>
<feature type="binding site" evidence="8 9">
    <location>
        <position position="3"/>
    </location>
    <ligand>
        <name>ATP</name>
        <dbReference type="ChEBI" id="CHEBI:30616"/>
    </ligand>
</feature>
<dbReference type="SUPFAM" id="SSF54919">
    <property type="entry name" value="Nucleoside diphosphate kinase, NDK"/>
    <property type="match status" value="1"/>
</dbReference>
<keyword evidence="13" id="KW-1185">Reference proteome</keyword>
<comment type="similarity">
    <text evidence="2 8 9 10">Belongs to the NDK family.</text>
</comment>
<evidence type="ECO:0000313" key="13">
    <source>
        <dbReference type="Proteomes" id="UP000190423"/>
    </source>
</evidence>
<dbReference type="STRING" id="261392.SAMN02745149_01692"/>
<dbReference type="Proteomes" id="UP000190423">
    <property type="component" value="Unassembled WGS sequence"/>
</dbReference>
<comment type="subcellular location">
    <subcellularLocation>
        <location evidence="8">Cytoplasm</location>
    </subcellularLocation>
</comment>
<keyword evidence="8" id="KW-0067">ATP-binding</keyword>
<keyword evidence="8" id="KW-0963">Cytoplasm</keyword>
<comment type="cofactor">
    <cofactor evidence="1 8">
        <name>Mg(2+)</name>
        <dbReference type="ChEBI" id="CHEBI:18420"/>
    </cofactor>
</comment>
<evidence type="ECO:0000256" key="4">
    <source>
        <dbReference type="ARBA" id="ARBA00022679"/>
    </source>
</evidence>
<dbReference type="CDD" id="cd04413">
    <property type="entry name" value="NDPk_I"/>
    <property type="match status" value="1"/>
</dbReference>
<feature type="binding site" evidence="8 9">
    <location>
        <position position="51"/>
    </location>
    <ligand>
        <name>ATP</name>
        <dbReference type="ChEBI" id="CHEBI:30616"/>
    </ligand>
</feature>
<dbReference type="PROSITE" id="PS51374">
    <property type="entry name" value="NDPK_LIKE"/>
    <property type="match status" value="1"/>
</dbReference>
<dbReference type="SMART" id="SM00562">
    <property type="entry name" value="NDK"/>
    <property type="match status" value="1"/>
</dbReference>
<dbReference type="AlphaFoldDB" id="A0A1T4LR21"/>
<comment type="subunit">
    <text evidence="8">Homotetramer.</text>
</comment>
<accession>A0A1T4LR21</accession>
<dbReference type="EC" id="2.7.4.6" evidence="8"/>
<feature type="binding site" evidence="8 9">
    <location>
        <position position="96"/>
    </location>
    <ligand>
        <name>ATP</name>
        <dbReference type="ChEBI" id="CHEBI:30616"/>
    </ligand>
</feature>
<feature type="binding site" evidence="8 9">
    <location>
        <position position="79"/>
    </location>
    <ligand>
        <name>ATP</name>
        <dbReference type="ChEBI" id="CHEBI:30616"/>
    </ligand>
</feature>
<sequence>MFKPGVLNRRHVGEIIARFEKKGLKLVGLKMMRIDNELAKKHYDVHSDKPFFQDLVNFITSAPVVAMVWQGDDCVSIVRKMVGATKPSEAQPGTIRGDYCMHTNMNIIHASDSDENAAREIGLFFDESEIFDWADALTDWI</sequence>
<comment type="catalytic activity">
    <reaction evidence="7">
        <text>dZDP + ATP = dZTP + ADP</text>
        <dbReference type="Rhea" id="RHEA:67644"/>
        <dbReference type="ChEBI" id="CHEBI:30616"/>
        <dbReference type="ChEBI" id="CHEBI:172929"/>
        <dbReference type="ChEBI" id="CHEBI:172931"/>
        <dbReference type="ChEBI" id="CHEBI:456216"/>
    </reaction>
</comment>
<dbReference type="Gene3D" id="3.30.70.141">
    <property type="entry name" value="Nucleoside diphosphate kinase-like domain"/>
    <property type="match status" value="1"/>
</dbReference>
<keyword evidence="3 8" id="KW-0597">Phosphoprotein</keyword>
<keyword evidence="5 8" id="KW-0418">Kinase</keyword>
<evidence type="ECO:0000256" key="3">
    <source>
        <dbReference type="ARBA" id="ARBA00022553"/>
    </source>
</evidence>
<keyword evidence="8" id="KW-0460">Magnesium</keyword>
<dbReference type="InterPro" id="IPR001564">
    <property type="entry name" value="Nucleoside_diP_kinase"/>
</dbReference>
<comment type="function">
    <text evidence="6">(Microbial infection) Catalyzes the phosphorylation of dZDP to dZTP, when the bacterium is infected by a phage that produces the substrate for the synthesis of dZTP (2- amino-2'-deoxyadenosine 5'-triphosphate), which is then used by the phage as a DNA polymerase substrate.</text>
</comment>
<comment type="catalytic activity">
    <reaction evidence="8">
        <text>a 2'-deoxyribonucleoside 5'-diphosphate + ATP = a 2'-deoxyribonucleoside 5'-triphosphate + ADP</text>
        <dbReference type="Rhea" id="RHEA:44640"/>
        <dbReference type="ChEBI" id="CHEBI:30616"/>
        <dbReference type="ChEBI" id="CHEBI:61560"/>
        <dbReference type="ChEBI" id="CHEBI:73316"/>
        <dbReference type="ChEBI" id="CHEBI:456216"/>
        <dbReference type="EC" id="2.7.4.6"/>
    </reaction>
</comment>
<dbReference type="HAMAP" id="MF_00451">
    <property type="entry name" value="NDP_kinase"/>
    <property type="match status" value="1"/>
</dbReference>
<dbReference type="FunFam" id="3.30.70.141:FF:000002">
    <property type="entry name" value="Nucleoside diphosphate kinase"/>
    <property type="match status" value="1"/>
</dbReference>
<organism evidence="12 13">
    <name type="scientific">Treponema porcinum</name>
    <dbReference type="NCBI Taxonomy" id="261392"/>
    <lineage>
        <taxon>Bacteria</taxon>
        <taxon>Pseudomonadati</taxon>
        <taxon>Spirochaetota</taxon>
        <taxon>Spirochaetia</taxon>
        <taxon>Spirochaetales</taxon>
        <taxon>Treponemataceae</taxon>
        <taxon>Treponema</taxon>
    </lineage>
</organism>
<evidence type="ECO:0000256" key="10">
    <source>
        <dbReference type="RuleBase" id="RU004011"/>
    </source>
</evidence>
<keyword evidence="8" id="KW-0479">Metal-binding</keyword>
<evidence type="ECO:0000256" key="6">
    <source>
        <dbReference type="ARBA" id="ARBA00024802"/>
    </source>
</evidence>
<evidence type="ECO:0000256" key="7">
    <source>
        <dbReference type="ARBA" id="ARBA00047945"/>
    </source>
</evidence>
<name>A0A1T4LR21_TREPO</name>
<dbReference type="GO" id="GO:0005737">
    <property type="term" value="C:cytoplasm"/>
    <property type="evidence" value="ECO:0007669"/>
    <property type="project" value="UniProtKB-SubCell"/>
</dbReference>
<evidence type="ECO:0000256" key="8">
    <source>
        <dbReference type="HAMAP-Rule" id="MF_00451"/>
    </source>
</evidence>
<gene>
    <name evidence="8" type="primary">ndk</name>
    <name evidence="12" type="ORF">SAMN02745149_01692</name>
</gene>
<dbReference type="PANTHER" id="PTHR11349">
    <property type="entry name" value="NUCLEOSIDE DIPHOSPHATE KINASE"/>
    <property type="match status" value="1"/>
</dbReference>
<dbReference type="Pfam" id="PF00334">
    <property type="entry name" value="NDK"/>
    <property type="match status" value="1"/>
</dbReference>
<evidence type="ECO:0000256" key="1">
    <source>
        <dbReference type="ARBA" id="ARBA00001946"/>
    </source>
</evidence>
<evidence type="ECO:0000256" key="5">
    <source>
        <dbReference type="ARBA" id="ARBA00022777"/>
    </source>
</evidence>
<dbReference type="EMBL" id="FUWG01000012">
    <property type="protein sequence ID" value="SJZ57135.1"/>
    <property type="molecule type" value="Genomic_DNA"/>
</dbReference>
<dbReference type="GO" id="GO:0006183">
    <property type="term" value="P:GTP biosynthetic process"/>
    <property type="evidence" value="ECO:0007669"/>
    <property type="project" value="UniProtKB-UniRule"/>
</dbReference>
<dbReference type="PRINTS" id="PR01243">
    <property type="entry name" value="NUCDPKINASE"/>
</dbReference>
<comment type="catalytic activity">
    <reaction evidence="8">
        <text>a ribonucleoside 5'-diphosphate + ATP = a ribonucleoside 5'-triphosphate + ADP</text>
        <dbReference type="Rhea" id="RHEA:18113"/>
        <dbReference type="ChEBI" id="CHEBI:30616"/>
        <dbReference type="ChEBI" id="CHEBI:57930"/>
        <dbReference type="ChEBI" id="CHEBI:61557"/>
        <dbReference type="ChEBI" id="CHEBI:456216"/>
        <dbReference type="EC" id="2.7.4.6"/>
    </reaction>
</comment>
<proteinExistence type="inferred from homology"/>
<evidence type="ECO:0000256" key="2">
    <source>
        <dbReference type="ARBA" id="ARBA00008142"/>
    </source>
</evidence>
<comment type="function">
    <text evidence="8">Major role in the synthesis of nucleoside triphosphates other than ATP. The ATP gamma phosphate is transferred to the NDP beta phosphate via a ping-pong mechanism, using a phosphorylated active-site intermediate.</text>
</comment>
<evidence type="ECO:0000256" key="9">
    <source>
        <dbReference type="PROSITE-ProRule" id="PRU00706"/>
    </source>
</evidence>
<feature type="binding site" evidence="8 9">
    <location>
        <position position="85"/>
    </location>
    <ligand>
        <name>ATP</name>
        <dbReference type="ChEBI" id="CHEBI:30616"/>
    </ligand>
</feature>
<dbReference type="GO" id="GO:0006241">
    <property type="term" value="P:CTP biosynthetic process"/>
    <property type="evidence" value="ECO:0007669"/>
    <property type="project" value="UniProtKB-UniRule"/>
</dbReference>
<dbReference type="GO" id="GO:0006228">
    <property type="term" value="P:UTP biosynthetic process"/>
    <property type="evidence" value="ECO:0007669"/>
    <property type="project" value="UniProtKB-UniRule"/>
</dbReference>
<evidence type="ECO:0000313" key="12">
    <source>
        <dbReference type="EMBL" id="SJZ57135.1"/>
    </source>
</evidence>
<dbReference type="InterPro" id="IPR036850">
    <property type="entry name" value="NDK-like_dom_sf"/>
</dbReference>
<feature type="binding site" evidence="8 9">
    <location>
        <position position="106"/>
    </location>
    <ligand>
        <name>ATP</name>
        <dbReference type="ChEBI" id="CHEBI:30616"/>
    </ligand>
</feature>
<evidence type="ECO:0000259" key="11">
    <source>
        <dbReference type="SMART" id="SM00562"/>
    </source>
</evidence>
<keyword evidence="8" id="KW-0546">Nucleotide metabolism</keyword>
<dbReference type="InterPro" id="IPR034907">
    <property type="entry name" value="NDK-like_dom"/>
</dbReference>
<feature type="domain" description="Nucleoside diphosphate kinase-like" evidence="11">
    <location>
        <begin position="1"/>
        <end position="132"/>
    </location>
</feature>
<dbReference type="GO" id="GO:0004550">
    <property type="term" value="F:nucleoside diphosphate kinase activity"/>
    <property type="evidence" value="ECO:0007669"/>
    <property type="project" value="UniProtKB-UniRule"/>
</dbReference>
<feature type="active site" description="Pros-phosphohistidine intermediate" evidence="8 9">
    <location>
        <position position="109"/>
    </location>
</feature>
<dbReference type="GO" id="GO:0046872">
    <property type="term" value="F:metal ion binding"/>
    <property type="evidence" value="ECO:0007669"/>
    <property type="project" value="UniProtKB-KW"/>
</dbReference>
<keyword evidence="4 8" id="KW-0808">Transferase</keyword>